<dbReference type="STRING" id="522772.Dacet_0658"/>
<dbReference type="AlphaFoldDB" id="D4H4Q2"/>
<evidence type="ECO:0000313" key="2">
    <source>
        <dbReference type="Proteomes" id="UP000002012"/>
    </source>
</evidence>
<dbReference type="KEGG" id="dap:Dacet_0658"/>
<proteinExistence type="predicted"/>
<sequence>MGRPKLPDNEKVEMFVRNNSVYSCHVEIFSDPNKFNEHYFKGYFRKYLIFSKLMEDIINVMHDFLITKKGNPHQVNEGVEQPEKFDFLFAAIRHHHKLNKKDFPQFINPIRKSWSVRADSGIPDKYFELTAFMKEHKHDLNLPSFNSYVANAVTMLFVKIYGNFLGITTESLNSTELKVQEHSDGINIIKVFNHSDAYITYPEKHKDEESQNITSSQSSVFILNINTLMDVFIKEPAIREIVSELYFSPDSKVLLSDQLDMHHQENAEEYIFHRNIISETLSRLLALTTGRYLKRRLVSFKKLIFDCGNFKHPDKIHVLDLRMRSPLSLTVAYNYKEYGVDNNRLKVLAEDFFGMPVNVIADYQHSTLYDNG</sequence>
<accession>D4H4Q2</accession>
<reference evidence="1 2" key="1">
    <citation type="journal article" date="2010" name="Stand. Genomic Sci.">
        <title>Complete genome sequence of Denitrovibrio acetiphilus type strain (N2460).</title>
        <authorList>
            <person name="Kiss H."/>
            <person name="Lang E."/>
            <person name="Lapidus A."/>
            <person name="Copeland A."/>
            <person name="Nolan M."/>
            <person name="Glavina Del Rio T."/>
            <person name="Chen F."/>
            <person name="Lucas S."/>
            <person name="Tice H."/>
            <person name="Cheng J.F."/>
            <person name="Han C."/>
            <person name="Goodwin L."/>
            <person name="Pitluck S."/>
            <person name="Liolios K."/>
            <person name="Pati A."/>
            <person name="Ivanova N."/>
            <person name="Mavromatis K."/>
            <person name="Chen A."/>
            <person name="Palaniappan K."/>
            <person name="Land M."/>
            <person name="Hauser L."/>
            <person name="Chang Y.J."/>
            <person name="Jeffries C.D."/>
            <person name="Detter J.C."/>
            <person name="Brettin T."/>
            <person name="Spring S."/>
            <person name="Rohde M."/>
            <person name="Goker M."/>
            <person name="Woyke T."/>
            <person name="Bristow J."/>
            <person name="Eisen J.A."/>
            <person name="Markowitz V."/>
            <person name="Hugenholtz P."/>
            <person name="Kyrpides N.C."/>
            <person name="Klenk H.P."/>
        </authorList>
    </citation>
    <scope>NUCLEOTIDE SEQUENCE [LARGE SCALE GENOMIC DNA]</scope>
    <source>
        <strain evidence="2">DSM 12809 / NBRC 114555 / N2460</strain>
    </source>
</reference>
<gene>
    <name evidence="1" type="ordered locus">Dacet_0658</name>
</gene>
<keyword evidence="2" id="KW-1185">Reference proteome</keyword>
<dbReference type="PaxDb" id="522772-Dacet_0658"/>
<dbReference type="RefSeq" id="WP_013009990.1">
    <property type="nucleotide sequence ID" value="NC_013943.1"/>
</dbReference>
<evidence type="ECO:0000313" key="1">
    <source>
        <dbReference type="EMBL" id="ADD67446.1"/>
    </source>
</evidence>
<dbReference type="EMBL" id="CP001968">
    <property type="protein sequence ID" value="ADD67446.1"/>
    <property type="molecule type" value="Genomic_DNA"/>
</dbReference>
<name>D4H4Q2_DENA2</name>
<dbReference type="HOGENOM" id="CLU_743405_0_0_0"/>
<dbReference type="InParanoid" id="D4H4Q2"/>
<dbReference type="Proteomes" id="UP000002012">
    <property type="component" value="Chromosome"/>
</dbReference>
<organism evidence="1 2">
    <name type="scientific">Denitrovibrio acetiphilus (strain DSM 12809 / NBRC 114555 / N2460)</name>
    <dbReference type="NCBI Taxonomy" id="522772"/>
    <lineage>
        <taxon>Bacteria</taxon>
        <taxon>Pseudomonadati</taxon>
        <taxon>Deferribacterota</taxon>
        <taxon>Deferribacteres</taxon>
        <taxon>Deferribacterales</taxon>
        <taxon>Geovibrionaceae</taxon>
        <taxon>Denitrovibrio</taxon>
    </lineage>
</organism>
<protein>
    <submittedName>
        <fullName evidence="1">Uncharacterized protein</fullName>
    </submittedName>
</protein>